<dbReference type="AlphaFoldDB" id="A0A1B4V734"/>
<gene>
    <name evidence="1" type="ORF">SVA_0533</name>
</gene>
<name>A0A1B4V734_9GAMM</name>
<evidence type="ECO:0000313" key="2">
    <source>
        <dbReference type="Proteomes" id="UP000218899"/>
    </source>
</evidence>
<dbReference type="KEGG" id="sva:SVA_0533"/>
<keyword evidence="2" id="KW-1185">Reference proteome</keyword>
<dbReference type="OrthoDB" id="7060864at2"/>
<protein>
    <submittedName>
        <fullName evidence="1">Uncharacterized protein</fullName>
    </submittedName>
</protein>
<sequence>MDAPRIQTAIPRRRYRLGTYQAVLLDEIESADSVKYRYIIALVREGETRPSLYVTCEKNPRSRAQEGAYRLRIITDVFDEEMGSSDAWADAEAFTAEGLGLAARTLGLGDEKPVPLM</sequence>
<evidence type="ECO:0000313" key="1">
    <source>
        <dbReference type="EMBL" id="BAU47114.1"/>
    </source>
</evidence>
<accession>A0A1B4V734</accession>
<organism evidence="1 2">
    <name type="scientific">Sulfurifustis variabilis</name>
    <dbReference type="NCBI Taxonomy" id="1675686"/>
    <lineage>
        <taxon>Bacteria</taxon>
        <taxon>Pseudomonadati</taxon>
        <taxon>Pseudomonadota</taxon>
        <taxon>Gammaproteobacteria</taxon>
        <taxon>Acidiferrobacterales</taxon>
        <taxon>Acidiferrobacteraceae</taxon>
        <taxon>Sulfurifustis</taxon>
    </lineage>
</organism>
<reference evidence="1 2" key="1">
    <citation type="submission" date="2015-08" db="EMBL/GenBank/DDBJ databases">
        <title>Complete genome sequence of Sulfurifustis variabilis.</title>
        <authorList>
            <person name="Miura A."/>
            <person name="Kojima H."/>
            <person name="Fukui M."/>
        </authorList>
    </citation>
    <scope>NUCLEOTIDE SEQUENCE [LARGE SCALE GENOMIC DNA]</scope>
    <source>
        <strain evidence="2">skN76</strain>
    </source>
</reference>
<proteinExistence type="predicted"/>
<dbReference type="RefSeq" id="WP_096458393.1">
    <property type="nucleotide sequence ID" value="NZ_AP014936.1"/>
</dbReference>
<dbReference type="EMBL" id="AP014936">
    <property type="protein sequence ID" value="BAU47114.1"/>
    <property type="molecule type" value="Genomic_DNA"/>
</dbReference>
<dbReference type="Proteomes" id="UP000218899">
    <property type="component" value="Chromosome"/>
</dbReference>